<dbReference type="Gene3D" id="3.40.50.410">
    <property type="entry name" value="von Willebrand factor, type A domain"/>
    <property type="match status" value="1"/>
</dbReference>
<dbReference type="EMBL" id="CP036434">
    <property type="protein sequence ID" value="QDV05372.1"/>
    <property type="molecule type" value="Genomic_DNA"/>
</dbReference>
<dbReference type="PROSITE" id="PS50234">
    <property type="entry name" value="VWFA"/>
    <property type="match status" value="1"/>
</dbReference>
<dbReference type="PROSITE" id="PS51468">
    <property type="entry name" value="VIT"/>
    <property type="match status" value="1"/>
</dbReference>
<dbReference type="Pfam" id="PF13519">
    <property type="entry name" value="VWA_2"/>
    <property type="match status" value="1"/>
</dbReference>
<feature type="chain" id="PRO_5022181459" evidence="1">
    <location>
        <begin position="18"/>
        <end position="766"/>
    </location>
</feature>
<dbReference type="RefSeq" id="WP_145194785.1">
    <property type="nucleotide sequence ID" value="NZ_CP036434.1"/>
</dbReference>
<dbReference type="AlphaFoldDB" id="A0A518EMQ6"/>
<accession>A0A518EMQ6</accession>
<keyword evidence="5" id="KW-1185">Reference proteome</keyword>
<dbReference type="InterPro" id="IPR036465">
    <property type="entry name" value="vWFA_dom_sf"/>
</dbReference>
<dbReference type="InterPro" id="IPR002035">
    <property type="entry name" value="VWF_A"/>
</dbReference>
<dbReference type="SMART" id="SM00327">
    <property type="entry name" value="VWA"/>
    <property type="match status" value="1"/>
</dbReference>
<organism evidence="4 5">
    <name type="scientific">Saltatorellus ferox</name>
    <dbReference type="NCBI Taxonomy" id="2528018"/>
    <lineage>
        <taxon>Bacteria</taxon>
        <taxon>Pseudomonadati</taxon>
        <taxon>Planctomycetota</taxon>
        <taxon>Planctomycetia</taxon>
        <taxon>Planctomycetia incertae sedis</taxon>
        <taxon>Saltatorellus</taxon>
    </lineage>
</organism>
<feature type="domain" description="VIT" evidence="3">
    <location>
        <begin position="49"/>
        <end position="181"/>
    </location>
</feature>
<feature type="domain" description="VWFA" evidence="2">
    <location>
        <begin position="302"/>
        <end position="477"/>
    </location>
</feature>
<dbReference type="OrthoDB" id="9784383at2"/>
<dbReference type="SMART" id="SM00609">
    <property type="entry name" value="VIT"/>
    <property type="match status" value="1"/>
</dbReference>
<evidence type="ECO:0000259" key="2">
    <source>
        <dbReference type="PROSITE" id="PS50234"/>
    </source>
</evidence>
<dbReference type="PANTHER" id="PTHR45737:SF6">
    <property type="entry name" value="VON WILLEBRAND FACTOR A DOMAIN-CONTAINING PROTEIN 5A"/>
    <property type="match status" value="1"/>
</dbReference>
<evidence type="ECO:0000313" key="4">
    <source>
        <dbReference type="EMBL" id="QDV05372.1"/>
    </source>
</evidence>
<dbReference type="SUPFAM" id="SSF53300">
    <property type="entry name" value="vWA-like"/>
    <property type="match status" value="1"/>
</dbReference>
<dbReference type="PANTHER" id="PTHR45737">
    <property type="entry name" value="VON WILLEBRAND FACTOR A DOMAIN-CONTAINING PROTEIN 5A"/>
    <property type="match status" value="1"/>
</dbReference>
<evidence type="ECO:0000256" key="1">
    <source>
        <dbReference type="SAM" id="SignalP"/>
    </source>
</evidence>
<reference evidence="4 5" key="1">
    <citation type="submission" date="2019-02" db="EMBL/GenBank/DDBJ databases">
        <title>Deep-cultivation of Planctomycetes and their phenomic and genomic characterization uncovers novel biology.</title>
        <authorList>
            <person name="Wiegand S."/>
            <person name="Jogler M."/>
            <person name="Boedeker C."/>
            <person name="Pinto D."/>
            <person name="Vollmers J."/>
            <person name="Rivas-Marin E."/>
            <person name="Kohn T."/>
            <person name="Peeters S.H."/>
            <person name="Heuer A."/>
            <person name="Rast P."/>
            <person name="Oberbeckmann S."/>
            <person name="Bunk B."/>
            <person name="Jeske O."/>
            <person name="Meyerdierks A."/>
            <person name="Storesund J.E."/>
            <person name="Kallscheuer N."/>
            <person name="Luecker S."/>
            <person name="Lage O.M."/>
            <person name="Pohl T."/>
            <person name="Merkel B.J."/>
            <person name="Hornburger P."/>
            <person name="Mueller R.-W."/>
            <person name="Bruemmer F."/>
            <person name="Labrenz M."/>
            <person name="Spormann A.M."/>
            <person name="Op den Camp H."/>
            <person name="Overmann J."/>
            <person name="Amann R."/>
            <person name="Jetten M.S.M."/>
            <person name="Mascher T."/>
            <person name="Medema M.H."/>
            <person name="Devos D.P."/>
            <person name="Kaster A.-K."/>
            <person name="Ovreas L."/>
            <person name="Rohde M."/>
            <person name="Galperin M.Y."/>
            <person name="Jogler C."/>
        </authorList>
    </citation>
    <scope>NUCLEOTIDE SEQUENCE [LARGE SCALE GENOMIC DNA]</scope>
    <source>
        <strain evidence="4 5">Poly30</strain>
    </source>
</reference>
<feature type="signal peptide" evidence="1">
    <location>
        <begin position="1"/>
        <end position="17"/>
    </location>
</feature>
<name>A0A518EMQ6_9BACT</name>
<keyword evidence="1" id="KW-0732">Signal</keyword>
<gene>
    <name evidence="4" type="ORF">Poly30_08690</name>
</gene>
<evidence type="ECO:0000259" key="3">
    <source>
        <dbReference type="PROSITE" id="PS51468"/>
    </source>
</evidence>
<proteinExistence type="predicted"/>
<sequence length="766" mass="80780" precursor="true">MKSYPLPSLLSIGLALAASPLAASASNQPHDLRPWCSHVVLPQSGVIRTAPATAQGAHAGAAVEVRGVDADISIVDGIATTKLTIAVGNASASPQEAEVLLPVPRGAVISGFALEGISGNPAPAASYDVLAKDAAIATYRTIVEQLRDPALLEFAGDQLLRSHVFPVEAGGTRTIRVSYEEVLTGDGQRLDYALARSESLGLAVPWSIDVSVRSSSVIADVYSPTHGLEARSTGPHARSLKVAARADGRLEPGPFRLSVLGGDGPVATTLFSSQDPDGRGGWFLLLAGIGDVPAREDLPPREVSLVIDRSGSMGGAKFDQAIAAARQVLEGLDFGEAIQIIDYASDVERFAPAPVIKTKANLPALRAYLDGLKAKGGTNLDGALQLALRTDVIEGFLPVVLFLTDGLPTEGESREHVIRDRAMEGNVHARRIFTFGVGYDVNASLLDAIADRSRGRATYVGPAENVEIAVADVFQDLSGPVLTDLEFQVASADGVEDVRLVRDVYPGIMPDLYEGDRLLLVGRYTEPRAGQFRLEGTSAAGKVTHTLDVDFAKALAKNLFVPRLWAMRRIAALEDSIRQAGANPAALASLQDDPKFQETVAEMLQLATEHGILTDSTAFLAREGTQLGDASELLATACQISCDNNGARSGASGVAQQSNIVSNRGQAWVNGSNTLYDEEGKAVANGGVQTIQGRTYFRRGARWTAGALALDEAAQAAPGSEVIVGTPEYTTLCETLLRCGRAAELTLEGEILLEIDGKVTLIKQPH</sequence>
<protein>
    <submittedName>
        <fullName evidence="4">von Willebrand factor type A domain protein</fullName>
    </submittedName>
</protein>
<dbReference type="Proteomes" id="UP000320390">
    <property type="component" value="Chromosome"/>
</dbReference>
<dbReference type="InterPro" id="IPR013694">
    <property type="entry name" value="VIT"/>
</dbReference>
<dbReference type="Pfam" id="PF08487">
    <property type="entry name" value="VIT"/>
    <property type="match status" value="1"/>
</dbReference>
<evidence type="ECO:0000313" key="5">
    <source>
        <dbReference type="Proteomes" id="UP000320390"/>
    </source>
</evidence>